<evidence type="ECO:0000256" key="2">
    <source>
        <dbReference type="SAM" id="Phobius"/>
    </source>
</evidence>
<proteinExistence type="predicted"/>
<organism evidence="3 4">
    <name type="scientific">Sporothrix curviconia</name>
    <dbReference type="NCBI Taxonomy" id="1260050"/>
    <lineage>
        <taxon>Eukaryota</taxon>
        <taxon>Fungi</taxon>
        <taxon>Dikarya</taxon>
        <taxon>Ascomycota</taxon>
        <taxon>Pezizomycotina</taxon>
        <taxon>Sordariomycetes</taxon>
        <taxon>Sordariomycetidae</taxon>
        <taxon>Ophiostomatales</taxon>
        <taxon>Ophiostomataceae</taxon>
        <taxon>Sporothrix</taxon>
    </lineage>
</organism>
<evidence type="ECO:0000313" key="4">
    <source>
        <dbReference type="Proteomes" id="UP001642405"/>
    </source>
</evidence>
<sequence length="338" mass="34043">MDRFNDAKADFPAAYATNGLMPPQKSKARRISAAIAKTALALIFTGLALALIYQVIHDKQAYDSLLSKYNDLVSEQERQPTPQVTLVHRAVNSATPSFVYTTTTVTQGTTITIETVAPSSSFPSSSAASSSMSSTSVSSELCTAGALDTVTVTVTADALASSSTDVSSSAAPSSDAGAVTVMETRVTTATIFVTASGLVSPKAETLTITATATATEFATAGVNNTSFGTSTSTAEGVKGPSMVPSSQNHHTYFPNSTTIIAGYGTTGVAGDLTSTASYTLTVPPGVGPTGTGKLTSPPGTSTSQADPVGTVVTVSGAGKTAATSFGLLLAAAVAVFFT</sequence>
<keyword evidence="2" id="KW-1133">Transmembrane helix</keyword>
<gene>
    <name evidence="3" type="ORF">SCUCBS95973_003209</name>
</gene>
<evidence type="ECO:0000256" key="1">
    <source>
        <dbReference type="SAM" id="MobiDB-lite"/>
    </source>
</evidence>
<dbReference type="Proteomes" id="UP001642405">
    <property type="component" value="Unassembled WGS sequence"/>
</dbReference>
<accession>A0ABP0BDB5</accession>
<feature type="transmembrane region" description="Helical" evidence="2">
    <location>
        <begin position="34"/>
        <end position="56"/>
    </location>
</feature>
<name>A0ABP0BDB5_9PEZI</name>
<protein>
    <submittedName>
        <fullName evidence="3">Uncharacterized protein</fullName>
    </submittedName>
</protein>
<dbReference type="EMBL" id="CAWUHB010000013">
    <property type="protein sequence ID" value="CAK7217599.1"/>
    <property type="molecule type" value="Genomic_DNA"/>
</dbReference>
<comment type="caution">
    <text evidence="3">The sequence shown here is derived from an EMBL/GenBank/DDBJ whole genome shotgun (WGS) entry which is preliminary data.</text>
</comment>
<keyword evidence="4" id="KW-1185">Reference proteome</keyword>
<feature type="compositionally biased region" description="Polar residues" evidence="1">
    <location>
        <begin position="293"/>
        <end position="305"/>
    </location>
</feature>
<evidence type="ECO:0000313" key="3">
    <source>
        <dbReference type="EMBL" id="CAK7217599.1"/>
    </source>
</evidence>
<keyword evidence="2" id="KW-0812">Transmembrane</keyword>
<feature type="region of interest" description="Disordered" evidence="1">
    <location>
        <begin position="284"/>
        <end position="307"/>
    </location>
</feature>
<reference evidence="3 4" key="1">
    <citation type="submission" date="2024-01" db="EMBL/GenBank/DDBJ databases">
        <authorList>
            <person name="Allen C."/>
            <person name="Tagirdzhanova G."/>
        </authorList>
    </citation>
    <scope>NUCLEOTIDE SEQUENCE [LARGE SCALE GENOMIC DNA]</scope>
</reference>
<keyword evidence="2" id="KW-0472">Membrane</keyword>